<protein>
    <submittedName>
        <fullName evidence="2">Uncharacterized protein</fullName>
    </submittedName>
</protein>
<reference evidence="2" key="1">
    <citation type="submission" date="2023-06" db="EMBL/GenBank/DDBJ databases">
        <title>Genome-scale phylogeny and comparative genomics of the fungal order Sordariales.</title>
        <authorList>
            <consortium name="Lawrence Berkeley National Laboratory"/>
            <person name="Hensen N."/>
            <person name="Bonometti L."/>
            <person name="Westerberg I."/>
            <person name="Brannstrom I.O."/>
            <person name="Guillou S."/>
            <person name="Cros-Aarteil S."/>
            <person name="Calhoun S."/>
            <person name="Haridas S."/>
            <person name="Kuo A."/>
            <person name="Mondo S."/>
            <person name="Pangilinan J."/>
            <person name="Riley R."/>
            <person name="LaButti K."/>
            <person name="Andreopoulos B."/>
            <person name="Lipzen A."/>
            <person name="Chen C."/>
            <person name="Yanf M."/>
            <person name="Daum C."/>
            <person name="Ng V."/>
            <person name="Clum A."/>
            <person name="Steindorff A."/>
            <person name="Ohm R."/>
            <person name="Martin F."/>
            <person name="Silar P."/>
            <person name="Natvig D."/>
            <person name="Lalanne C."/>
            <person name="Gautier V."/>
            <person name="Ament-velasquez S.L."/>
            <person name="Kruys A."/>
            <person name="Hutchinson M.I."/>
            <person name="Powell A.J."/>
            <person name="Barry K."/>
            <person name="Miller A.N."/>
            <person name="Grigoriev I.V."/>
            <person name="Debuchy R."/>
            <person name="Gladieux P."/>
            <person name="Thoren M.H."/>
            <person name="Johannesson H."/>
        </authorList>
    </citation>
    <scope>NUCLEOTIDE SEQUENCE</scope>
    <source>
        <strain evidence="2">SMH3187-1</strain>
    </source>
</reference>
<dbReference type="Proteomes" id="UP001172155">
    <property type="component" value="Unassembled WGS sequence"/>
</dbReference>
<evidence type="ECO:0000313" key="3">
    <source>
        <dbReference type="Proteomes" id="UP001172155"/>
    </source>
</evidence>
<keyword evidence="1" id="KW-1133">Transmembrane helix</keyword>
<organism evidence="2 3">
    <name type="scientific">Schizothecium vesticola</name>
    <dbReference type="NCBI Taxonomy" id="314040"/>
    <lineage>
        <taxon>Eukaryota</taxon>
        <taxon>Fungi</taxon>
        <taxon>Dikarya</taxon>
        <taxon>Ascomycota</taxon>
        <taxon>Pezizomycotina</taxon>
        <taxon>Sordariomycetes</taxon>
        <taxon>Sordariomycetidae</taxon>
        <taxon>Sordariales</taxon>
        <taxon>Schizotheciaceae</taxon>
        <taxon>Schizothecium</taxon>
    </lineage>
</organism>
<sequence>MKATAAMSHRRLSLPSVMMVVALGLLGMVGAEFTNSFDDVVAGSTLAVAWDGIPQEAYPLAVTGQVIERTGDRDGANVNMFRVNVSFISTGNTFKWENAPYPLRYVPRGMYRLELRSTTWAGEGIAPLLAKSPTFNMRESKGTKTNGGGGGTAPTVIDYQSSGSPGINRPLAIGLGVAIGIPSVVALGIVSWCFRRKQRRAALEKRRRRHDFVIT</sequence>
<name>A0AA40EKL0_9PEZI</name>
<keyword evidence="1" id="KW-0472">Membrane</keyword>
<comment type="caution">
    <text evidence="2">The sequence shown here is derived from an EMBL/GenBank/DDBJ whole genome shotgun (WGS) entry which is preliminary data.</text>
</comment>
<feature type="transmembrane region" description="Helical" evidence="1">
    <location>
        <begin position="171"/>
        <end position="194"/>
    </location>
</feature>
<proteinExistence type="predicted"/>
<keyword evidence="3" id="KW-1185">Reference proteome</keyword>
<evidence type="ECO:0000256" key="1">
    <source>
        <dbReference type="SAM" id="Phobius"/>
    </source>
</evidence>
<evidence type="ECO:0000313" key="2">
    <source>
        <dbReference type="EMBL" id="KAK0741082.1"/>
    </source>
</evidence>
<feature type="transmembrane region" description="Helical" evidence="1">
    <location>
        <begin position="12"/>
        <end position="31"/>
    </location>
</feature>
<keyword evidence="1" id="KW-0812">Transmembrane</keyword>
<dbReference type="AlphaFoldDB" id="A0AA40EKL0"/>
<dbReference type="EMBL" id="JAUKUD010000006">
    <property type="protein sequence ID" value="KAK0741082.1"/>
    <property type="molecule type" value="Genomic_DNA"/>
</dbReference>
<gene>
    <name evidence="2" type="ORF">B0T18DRAFT_393766</name>
</gene>
<accession>A0AA40EKL0</accession>